<feature type="compositionally biased region" description="Polar residues" evidence="1">
    <location>
        <begin position="12"/>
        <end position="24"/>
    </location>
</feature>
<organism evidence="2 3">
    <name type="scientific">Sulfitobacter pacificus</name>
    <dbReference type="NCBI Taxonomy" id="1499314"/>
    <lineage>
        <taxon>Bacteria</taxon>
        <taxon>Pseudomonadati</taxon>
        <taxon>Pseudomonadota</taxon>
        <taxon>Alphaproteobacteria</taxon>
        <taxon>Rhodobacterales</taxon>
        <taxon>Roseobacteraceae</taxon>
        <taxon>Sulfitobacter</taxon>
    </lineage>
</organism>
<feature type="region of interest" description="Disordered" evidence="1">
    <location>
        <begin position="1"/>
        <end position="24"/>
    </location>
</feature>
<accession>A0ABQ5VI05</accession>
<evidence type="ECO:0000256" key="1">
    <source>
        <dbReference type="SAM" id="MobiDB-lite"/>
    </source>
</evidence>
<reference evidence="2" key="2">
    <citation type="submission" date="2023-01" db="EMBL/GenBank/DDBJ databases">
        <title>Draft genome sequence of Sulfitobacter pacificus strain NBRC 109915.</title>
        <authorList>
            <person name="Sun Q."/>
            <person name="Mori K."/>
        </authorList>
    </citation>
    <scope>NUCLEOTIDE SEQUENCE</scope>
    <source>
        <strain evidence="2">NBRC 109915</strain>
    </source>
</reference>
<gene>
    <name evidence="2" type="ORF">GCM10007927_14690</name>
</gene>
<dbReference type="Proteomes" id="UP001161388">
    <property type="component" value="Unassembled WGS sequence"/>
</dbReference>
<dbReference type="EMBL" id="BSNL01000001">
    <property type="protein sequence ID" value="GLQ26666.1"/>
    <property type="molecule type" value="Genomic_DNA"/>
</dbReference>
<proteinExistence type="predicted"/>
<keyword evidence="3" id="KW-1185">Reference proteome</keyword>
<evidence type="ECO:0008006" key="4">
    <source>
        <dbReference type="Google" id="ProtNLM"/>
    </source>
</evidence>
<evidence type="ECO:0000313" key="2">
    <source>
        <dbReference type="EMBL" id="GLQ26666.1"/>
    </source>
</evidence>
<name>A0ABQ5VI05_9RHOB</name>
<evidence type="ECO:0000313" key="3">
    <source>
        <dbReference type="Proteomes" id="UP001161388"/>
    </source>
</evidence>
<comment type="caution">
    <text evidence="2">The sequence shown here is derived from an EMBL/GenBank/DDBJ whole genome shotgun (WGS) entry which is preliminary data.</text>
</comment>
<reference evidence="2" key="1">
    <citation type="journal article" date="2014" name="Int. J. Syst. Evol. Microbiol.">
        <title>Complete genome of a new Firmicutes species belonging to the dominant human colonic microbiota ('Ruminococcus bicirculans') reveals two chromosomes and a selective capacity to utilize plant glucans.</title>
        <authorList>
            <consortium name="NISC Comparative Sequencing Program"/>
            <person name="Wegmann U."/>
            <person name="Louis P."/>
            <person name="Goesmann A."/>
            <person name="Henrissat B."/>
            <person name="Duncan S.H."/>
            <person name="Flint H.J."/>
        </authorList>
    </citation>
    <scope>NUCLEOTIDE SEQUENCE</scope>
    <source>
        <strain evidence="2">NBRC 109915</strain>
    </source>
</reference>
<sequence>MLTYDSFIKGQKTPTDGQNWQMANQTTPPVPVAFIRVSQISCDWRAGPLRCIAQLAARATAGGVKAIWRNEVGGAYVTPARKART</sequence>
<protein>
    <recommendedName>
        <fullName evidence="4">Resolvase/invertase-type recombinase catalytic domain-containing protein</fullName>
    </recommendedName>
</protein>